<keyword evidence="5 7" id="KW-1133">Transmembrane helix</keyword>
<evidence type="ECO:0000313" key="9">
    <source>
        <dbReference type="EMBL" id="AQZ52933.1"/>
    </source>
</evidence>
<keyword evidence="10" id="KW-1185">Reference proteome</keyword>
<dbReference type="PROSITE" id="PS50928">
    <property type="entry name" value="ABC_TM1"/>
    <property type="match status" value="1"/>
</dbReference>
<evidence type="ECO:0000256" key="2">
    <source>
        <dbReference type="ARBA" id="ARBA00022448"/>
    </source>
</evidence>
<dbReference type="eggNOG" id="COG1175">
    <property type="taxonomic scope" value="Bacteria"/>
</dbReference>
<dbReference type="GO" id="GO:0005886">
    <property type="term" value="C:plasma membrane"/>
    <property type="evidence" value="ECO:0007669"/>
    <property type="project" value="UniProtKB-SubCell"/>
</dbReference>
<dbReference type="STRING" id="1122214.Mame_03628"/>
<gene>
    <name evidence="9" type="primary">sugA_7</name>
    <name evidence="9" type="ORF">Mame_03628</name>
</gene>
<feature type="transmembrane region" description="Helical" evidence="7">
    <location>
        <begin position="214"/>
        <end position="236"/>
    </location>
</feature>
<dbReference type="GO" id="GO:0055085">
    <property type="term" value="P:transmembrane transport"/>
    <property type="evidence" value="ECO:0007669"/>
    <property type="project" value="InterPro"/>
</dbReference>
<name>A0A1U9Z5E1_9HYPH</name>
<keyword evidence="6 7" id="KW-0472">Membrane</keyword>
<evidence type="ECO:0000313" key="10">
    <source>
        <dbReference type="Proteomes" id="UP000191135"/>
    </source>
</evidence>
<evidence type="ECO:0000256" key="4">
    <source>
        <dbReference type="ARBA" id="ARBA00022692"/>
    </source>
</evidence>
<dbReference type="AlphaFoldDB" id="A0A1U9Z5E1"/>
<dbReference type="InterPro" id="IPR051393">
    <property type="entry name" value="ABC_transporter_permease"/>
</dbReference>
<dbReference type="Pfam" id="PF00528">
    <property type="entry name" value="BPD_transp_1"/>
    <property type="match status" value="1"/>
</dbReference>
<dbReference type="SUPFAM" id="SSF161098">
    <property type="entry name" value="MetI-like"/>
    <property type="match status" value="1"/>
</dbReference>
<dbReference type="CDD" id="cd06261">
    <property type="entry name" value="TM_PBP2"/>
    <property type="match status" value="1"/>
</dbReference>
<feature type="transmembrane region" description="Helical" evidence="7">
    <location>
        <begin position="115"/>
        <end position="138"/>
    </location>
</feature>
<evidence type="ECO:0000256" key="7">
    <source>
        <dbReference type="RuleBase" id="RU363032"/>
    </source>
</evidence>
<keyword evidence="4 7" id="KW-0812">Transmembrane</keyword>
<keyword evidence="2 7" id="KW-0813">Transport</keyword>
<evidence type="ECO:0000256" key="5">
    <source>
        <dbReference type="ARBA" id="ARBA00022989"/>
    </source>
</evidence>
<dbReference type="EMBL" id="CP020330">
    <property type="protein sequence ID" value="AQZ52933.1"/>
    <property type="molecule type" value="Genomic_DNA"/>
</dbReference>
<evidence type="ECO:0000256" key="6">
    <source>
        <dbReference type="ARBA" id="ARBA00023136"/>
    </source>
</evidence>
<organism evidence="9 10">
    <name type="scientific">Martelella mediterranea DSM 17316</name>
    <dbReference type="NCBI Taxonomy" id="1122214"/>
    <lineage>
        <taxon>Bacteria</taxon>
        <taxon>Pseudomonadati</taxon>
        <taxon>Pseudomonadota</taxon>
        <taxon>Alphaproteobacteria</taxon>
        <taxon>Hyphomicrobiales</taxon>
        <taxon>Aurantimonadaceae</taxon>
        <taxon>Martelella</taxon>
    </lineage>
</organism>
<dbReference type="Proteomes" id="UP000191135">
    <property type="component" value="Chromosome"/>
</dbReference>
<dbReference type="InterPro" id="IPR035906">
    <property type="entry name" value="MetI-like_sf"/>
</dbReference>
<sequence>MTSAASTMRGKRGIGFNADTMLGLLLAAPILITMASLVFYPMLVTSWDSLHRVNPMQPGTPFVGLANYTRMLSDKQLGMSWMNTFSYVILAVLAETVFGVLAAALINQVKVGRQWILAAVILPWALPGVVNAVIWLWIYQPGAGLLNGILTSLGLPFENHIWFNDRTSAIMAVTVVHVWRMMPLTIVIVLAAMQSIPDHLYQAARIDGATNFQMLTLVTLPLVRSAIAVSMTNATVQAFNLFDEAWVLAGASLETRPVLVQIYLETFQNLRFSYGMALSLTITFVSLLVSLVYVLRVYRNTRYD</sequence>
<keyword evidence="3" id="KW-1003">Cell membrane</keyword>
<proteinExistence type="inferred from homology"/>
<feature type="transmembrane region" description="Helical" evidence="7">
    <location>
        <begin position="169"/>
        <end position="193"/>
    </location>
</feature>
<feature type="transmembrane region" description="Helical" evidence="7">
    <location>
        <begin position="272"/>
        <end position="295"/>
    </location>
</feature>
<feature type="domain" description="ABC transmembrane type-1" evidence="8">
    <location>
        <begin position="81"/>
        <end position="293"/>
    </location>
</feature>
<accession>A0A1U9Z5E1</accession>
<dbReference type="PANTHER" id="PTHR30193:SF37">
    <property type="entry name" value="INNER MEMBRANE ABC TRANSPORTER PERMEASE PROTEIN YCJO"/>
    <property type="match status" value="1"/>
</dbReference>
<protein>
    <submittedName>
        <fullName evidence="9">Trehalose transport system permease protein SugA</fullName>
    </submittedName>
</protein>
<comment type="subcellular location">
    <subcellularLocation>
        <location evidence="1 7">Cell membrane</location>
        <topology evidence="1 7">Multi-pass membrane protein</topology>
    </subcellularLocation>
</comment>
<dbReference type="OrthoDB" id="7375219at2"/>
<feature type="transmembrane region" description="Helical" evidence="7">
    <location>
        <begin position="85"/>
        <end position="106"/>
    </location>
</feature>
<evidence type="ECO:0000259" key="8">
    <source>
        <dbReference type="PROSITE" id="PS50928"/>
    </source>
</evidence>
<feature type="transmembrane region" description="Helical" evidence="7">
    <location>
        <begin position="21"/>
        <end position="43"/>
    </location>
</feature>
<dbReference type="RefSeq" id="WP_018067625.1">
    <property type="nucleotide sequence ID" value="NZ_AQWH01000047.1"/>
</dbReference>
<dbReference type="PANTHER" id="PTHR30193">
    <property type="entry name" value="ABC TRANSPORTER PERMEASE PROTEIN"/>
    <property type="match status" value="1"/>
</dbReference>
<dbReference type="Gene3D" id="1.10.3720.10">
    <property type="entry name" value="MetI-like"/>
    <property type="match status" value="1"/>
</dbReference>
<evidence type="ECO:0000256" key="3">
    <source>
        <dbReference type="ARBA" id="ARBA00022475"/>
    </source>
</evidence>
<evidence type="ECO:0000256" key="1">
    <source>
        <dbReference type="ARBA" id="ARBA00004651"/>
    </source>
</evidence>
<dbReference type="KEGG" id="mmed:Mame_03628"/>
<comment type="similarity">
    <text evidence="7">Belongs to the binding-protein-dependent transport system permease family.</text>
</comment>
<reference evidence="9 10" key="1">
    <citation type="submission" date="2017-03" db="EMBL/GenBank/DDBJ databases">
        <title>Foreign affairs: Plasmid Transfer between Roseobacters and Rhizobia.</title>
        <authorList>
            <person name="Bartling P."/>
            <person name="Bunk B."/>
            <person name="Overmann J."/>
            <person name="Brinkmann H."/>
            <person name="Petersen J."/>
        </authorList>
    </citation>
    <scope>NUCLEOTIDE SEQUENCE [LARGE SCALE GENOMIC DNA]</scope>
    <source>
        <strain evidence="9 10">MACL11</strain>
    </source>
</reference>
<dbReference type="InterPro" id="IPR000515">
    <property type="entry name" value="MetI-like"/>
</dbReference>